<reference evidence="2 3" key="1">
    <citation type="submission" date="2018-03" db="EMBL/GenBank/DDBJ databases">
        <title>Genomic Encyclopedia of Archaeal and Bacterial Type Strains, Phase II (KMG-II): from individual species to whole genera.</title>
        <authorList>
            <person name="Goeker M."/>
        </authorList>
    </citation>
    <scope>NUCLEOTIDE SEQUENCE [LARGE SCALE GENOMIC DNA]</scope>
    <source>
        <strain evidence="2 3">DSM 45601</strain>
    </source>
</reference>
<proteinExistence type="predicted"/>
<evidence type="ECO:0000313" key="3">
    <source>
        <dbReference type="Proteomes" id="UP000237846"/>
    </source>
</evidence>
<dbReference type="PANTHER" id="PTHR43157:SF31">
    <property type="entry name" value="PHOSPHATIDYLINOSITOL-GLYCAN BIOSYNTHESIS CLASS F PROTEIN"/>
    <property type="match status" value="1"/>
</dbReference>
<dbReference type="InterPro" id="IPR036291">
    <property type="entry name" value="NAD(P)-bd_dom_sf"/>
</dbReference>
<protein>
    <submittedName>
        <fullName evidence="2">Short-subunit dehydrogenase</fullName>
    </submittedName>
</protein>
<dbReference type="PANTHER" id="PTHR43157">
    <property type="entry name" value="PHOSPHATIDYLINOSITOL-GLYCAN BIOSYNTHESIS CLASS F PROTEIN-RELATED"/>
    <property type="match status" value="1"/>
</dbReference>
<gene>
    <name evidence="2" type="ORF">CLV72_101131</name>
</gene>
<sequence length="302" mass="32107">MSPAPAPRGRLTVLLTGATSGVGREAARRLAAAGHRVLGVGRDPDRAAALTAELRATATRSELLAADLSARAGWDAVAAWAAERTDRLDALVHNAGVMTRTRQETPDGNELNLAVHHLAPFALTGRLWPLLGKGAVPDGPPAAPGGPARALPRVVCVNSEGHRSSMGGHTGIRVDFDDLQSRRGFDPFLTYSRTKLANLYFAYELARRHGDEAAVAALHPGVVRTDLGRQFPKVQVMAVQLMAISPRRSATSVTALAVEPLDRNGGYYDRDRPARSSGPSYDEAAARRMWAATEELCGPFGG</sequence>
<name>A0A2T0QCA6_9ACTN</name>
<dbReference type="GO" id="GO:0016491">
    <property type="term" value="F:oxidoreductase activity"/>
    <property type="evidence" value="ECO:0007669"/>
    <property type="project" value="UniProtKB-KW"/>
</dbReference>
<accession>A0A2T0QCA6</accession>
<keyword evidence="1" id="KW-0560">Oxidoreductase</keyword>
<dbReference type="OrthoDB" id="3237043at2"/>
<evidence type="ECO:0000256" key="1">
    <source>
        <dbReference type="ARBA" id="ARBA00023002"/>
    </source>
</evidence>
<dbReference type="Gene3D" id="3.40.50.720">
    <property type="entry name" value="NAD(P)-binding Rossmann-like Domain"/>
    <property type="match status" value="1"/>
</dbReference>
<evidence type="ECO:0000313" key="2">
    <source>
        <dbReference type="EMBL" id="PRY01549.1"/>
    </source>
</evidence>
<dbReference type="AlphaFoldDB" id="A0A2T0QCA6"/>
<dbReference type="RefSeq" id="WP_106237441.1">
    <property type="nucleotide sequence ID" value="NZ_PVZC01000001.1"/>
</dbReference>
<keyword evidence="3" id="KW-1185">Reference proteome</keyword>
<dbReference type="Pfam" id="PF00106">
    <property type="entry name" value="adh_short"/>
    <property type="match status" value="1"/>
</dbReference>
<dbReference type="EMBL" id="PVZC01000001">
    <property type="protein sequence ID" value="PRY01549.1"/>
    <property type="molecule type" value="Genomic_DNA"/>
</dbReference>
<organism evidence="2 3">
    <name type="scientific">Allonocardiopsis opalescens</name>
    <dbReference type="NCBI Taxonomy" id="1144618"/>
    <lineage>
        <taxon>Bacteria</taxon>
        <taxon>Bacillati</taxon>
        <taxon>Actinomycetota</taxon>
        <taxon>Actinomycetes</taxon>
        <taxon>Streptosporangiales</taxon>
        <taxon>Allonocardiopsis</taxon>
    </lineage>
</organism>
<dbReference type="InterPro" id="IPR002347">
    <property type="entry name" value="SDR_fam"/>
</dbReference>
<dbReference type="SUPFAM" id="SSF51735">
    <property type="entry name" value="NAD(P)-binding Rossmann-fold domains"/>
    <property type="match status" value="1"/>
</dbReference>
<dbReference type="PRINTS" id="PR00081">
    <property type="entry name" value="GDHRDH"/>
</dbReference>
<comment type="caution">
    <text evidence="2">The sequence shown here is derived from an EMBL/GenBank/DDBJ whole genome shotgun (WGS) entry which is preliminary data.</text>
</comment>
<dbReference type="Proteomes" id="UP000237846">
    <property type="component" value="Unassembled WGS sequence"/>
</dbReference>